<evidence type="ECO:0000256" key="2">
    <source>
        <dbReference type="ARBA" id="ARBA00022727"/>
    </source>
</evidence>
<name>A0A1F4Y200_9BACT</name>
<dbReference type="GO" id="GO:0005737">
    <property type="term" value="C:cytoplasm"/>
    <property type="evidence" value="ECO:0007669"/>
    <property type="project" value="UniProtKB-SubCell"/>
</dbReference>
<dbReference type="Gene3D" id="3.40.50.300">
    <property type="entry name" value="P-loop containing nucleotide triphosphate hydrolases"/>
    <property type="match status" value="1"/>
</dbReference>
<feature type="binding site" evidence="5">
    <location>
        <position position="175"/>
    </location>
    <ligand>
        <name>ATP</name>
        <dbReference type="ChEBI" id="CHEBI:30616"/>
    </ligand>
</feature>
<dbReference type="GO" id="GO:0005524">
    <property type="term" value="F:ATP binding"/>
    <property type="evidence" value="ECO:0007669"/>
    <property type="project" value="UniProtKB-UniRule"/>
</dbReference>
<evidence type="ECO:0000256" key="7">
    <source>
        <dbReference type="RuleBase" id="RU003331"/>
    </source>
</evidence>
<dbReference type="CDD" id="cd01428">
    <property type="entry name" value="ADK"/>
    <property type="match status" value="1"/>
</dbReference>
<dbReference type="GO" id="GO:0004017">
    <property type="term" value="F:AMP kinase activity"/>
    <property type="evidence" value="ECO:0007669"/>
    <property type="project" value="UniProtKB-UniRule"/>
</dbReference>
<protein>
    <recommendedName>
        <fullName evidence="5 7">Adenylate kinase</fullName>
        <shortName evidence="5">AK</shortName>
        <ecNumber evidence="5 7">2.7.4.3</ecNumber>
    </recommendedName>
    <alternativeName>
        <fullName evidence="5">ATP-AMP transphosphorylase</fullName>
    </alternativeName>
    <alternativeName>
        <fullName evidence="5">ATP:AMP phosphotransferase</fullName>
    </alternativeName>
    <alternativeName>
        <fullName evidence="5">Adenylate monophosphate kinase</fullName>
    </alternativeName>
</protein>
<comment type="caution">
    <text evidence="8">The sequence shown here is derived from an EMBL/GenBank/DDBJ whole genome shotgun (WGS) entry which is preliminary data.</text>
</comment>
<dbReference type="InterPro" id="IPR000850">
    <property type="entry name" value="Adenylat/UMP-CMP_kin"/>
</dbReference>
<organism evidence="8 9">
    <name type="scientific">Candidatus Adlerbacteria bacterium RIFCSPHIGHO2_02_FULL_54_18</name>
    <dbReference type="NCBI Taxonomy" id="1797241"/>
    <lineage>
        <taxon>Bacteria</taxon>
        <taxon>Candidatus Adleribacteriota</taxon>
    </lineage>
</organism>
<comment type="subunit">
    <text evidence="5 7">Monomer.</text>
</comment>
<reference evidence="8 9" key="1">
    <citation type="journal article" date="2016" name="Nat. Commun.">
        <title>Thousands of microbial genomes shed light on interconnected biogeochemical processes in an aquifer system.</title>
        <authorList>
            <person name="Anantharaman K."/>
            <person name="Brown C.T."/>
            <person name="Hug L.A."/>
            <person name="Sharon I."/>
            <person name="Castelle C.J."/>
            <person name="Probst A.J."/>
            <person name="Thomas B.C."/>
            <person name="Singh A."/>
            <person name="Wilkins M.J."/>
            <person name="Karaoz U."/>
            <person name="Brodie E.L."/>
            <person name="Williams K.H."/>
            <person name="Hubbard S.S."/>
            <person name="Banfield J.F."/>
        </authorList>
    </citation>
    <scope>NUCLEOTIDE SEQUENCE [LARGE SCALE GENOMIC DNA]</scope>
</reference>
<comment type="caution">
    <text evidence="5">Lacks conserved residue(s) required for the propagation of feature annotation.</text>
</comment>
<comment type="domain">
    <text evidence="5">Consists of three domains, a large central CORE domain and two small peripheral domains, NMPbind and LID, which undergo movements during catalysis. The LID domain closes over the site of phosphoryl transfer upon ATP binding. Assembling and dissambling the active center during each catalytic cycle provides an effective means to prevent ATP hydrolysis.</text>
</comment>
<dbReference type="EMBL" id="MEWV01000021">
    <property type="protein sequence ID" value="OGC87884.1"/>
    <property type="molecule type" value="Genomic_DNA"/>
</dbReference>
<dbReference type="Proteomes" id="UP000178720">
    <property type="component" value="Unassembled WGS sequence"/>
</dbReference>
<keyword evidence="3 5" id="KW-0547">Nucleotide-binding</keyword>
<evidence type="ECO:0000256" key="1">
    <source>
        <dbReference type="ARBA" id="ARBA00022679"/>
    </source>
</evidence>
<proteinExistence type="inferred from homology"/>
<dbReference type="HAMAP" id="MF_00235">
    <property type="entry name" value="Adenylate_kinase_Adk"/>
    <property type="match status" value="1"/>
</dbReference>
<feature type="binding site" evidence="5">
    <location>
        <position position="136"/>
    </location>
    <ligand>
        <name>AMP</name>
        <dbReference type="ChEBI" id="CHEBI:456215"/>
    </ligand>
</feature>
<dbReference type="PANTHER" id="PTHR23359">
    <property type="entry name" value="NUCLEOTIDE KINASE"/>
    <property type="match status" value="1"/>
</dbReference>
<keyword evidence="4 5" id="KW-0418">Kinase</keyword>
<gene>
    <name evidence="5" type="primary">adk</name>
    <name evidence="8" type="ORF">A3D70_00095</name>
</gene>
<feature type="binding site" evidence="5">
    <location>
        <position position="35"/>
    </location>
    <ligand>
        <name>AMP</name>
        <dbReference type="ChEBI" id="CHEBI:456215"/>
    </ligand>
</feature>
<feature type="binding site" evidence="5">
    <location>
        <begin position="14"/>
        <end position="19"/>
    </location>
    <ligand>
        <name>ATP</name>
        <dbReference type="ChEBI" id="CHEBI:30616"/>
    </ligand>
</feature>
<dbReference type="EC" id="2.7.4.3" evidence="5 7"/>
<evidence type="ECO:0000313" key="9">
    <source>
        <dbReference type="Proteomes" id="UP000178720"/>
    </source>
</evidence>
<feature type="binding site" evidence="5">
    <location>
        <begin position="61"/>
        <end position="63"/>
    </location>
    <ligand>
        <name>AMP</name>
        <dbReference type="ChEBI" id="CHEBI:456215"/>
    </ligand>
</feature>
<feature type="binding site" evidence="5">
    <location>
        <position position="147"/>
    </location>
    <ligand>
        <name>AMP</name>
        <dbReference type="ChEBI" id="CHEBI:456215"/>
    </ligand>
</feature>
<comment type="subcellular location">
    <subcellularLocation>
        <location evidence="5 7">Cytoplasm</location>
    </subcellularLocation>
</comment>
<evidence type="ECO:0000256" key="4">
    <source>
        <dbReference type="ARBA" id="ARBA00022777"/>
    </source>
</evidence>
<sequence length="191" mass="21252">MEQINTFLMVGRPGSGKGTQAALLAKKISAPMFSTGNEFRSLAAGGTYLGGRLKSAMERGELLPHWLASYTFEKVLFGLAPEDKIVFEGACRTGPEAELLHEISLWLPRPYKAVYLRISEEEAWKRLSLRQKESGRADDGETAIRLRFEEYKKKNETVIKYFSAVGTLVEINGEKTVEEVHADVIKALGLS</sequence>
<accession>A0A1F4Y200</accession>
<keyword evidence="2 5" id="KW-0545">Nucleotide biosynthesis</keyword>
<evidence type="ECO:0000256" key="6">
    <source>
        <dbReference type="RuleBase" id="RU003330"/>
    </source>
</evidence>
<dbReference type="UniPathway" id="UPA00588">
    <property type="reaction ID" value="UER00649"/>
</dbReference>
<dbReference type="PRINTS" id="PR00094">
    <property type="entry name" value="ADENYLTKNASE"/>
</dbReference>
<comment type="function">
    <text evidence="5">Catalyzes the reversible transfer of the terminal phosphate group between ATP and AMP. Plays an important role in cellular energy homeostasis and in adenine nucleotide metabolism.</text>
</comment>
<evidence type="ECO:0000256" key="3">
    <source>
        <dbReference type="ARBA" id="ARBA00022741"/>
    </source>
</evidence>
<comment type="catalytic activity">
    <reaction evidence="5 7">
        <text>AMP + ATP = 2 ADP</text>
        <dbReference type="Rhea" id="RHEA:12973"/>
        <dbReference type="ChEBI" id="CHEBI:30616"/>
        <dbReference type="ChEBI" id="CHEBI:456215"/>
        <dbReference type="ChEBI" id="CHEBI:456216"/>
        <dbReference type="EC" id="2.7.4.3"/>
    </reaction>
</comment>
<keyword evidence="5 7" id="KW-0067">ATP-binding</keyword>
<evidence type="ECO:0000313" key="8">
    <source>
        <dbReference type="EMBL" id="OGC87884.1"/>
    </source>
</evidence>
<dbReference type="InterPro" id="IPR027417">
    <property type="entry name" value="P-loop_NTPase"/>
</dbReference>
<comment type="pathway">
    <text evidence="5">Purine metabolism; AMP biosynthesis via salvage pathway; AMP from ADP: step 1/1.</text>
</comment>
<evidence type="ECO:0000256" key="5">
    <source>
        <dbReference type="HAMAP-Rule" id="MF_00235"/>
    </source>
</evidence>
<feature type="binding site" evidence="5">
    <location>
        <position position="130"/>
    </location>
    <ligand>
        <name>ATP</name>
        <dbReference type="ChEBI" id="CHEBI:30616"/>
    </ligand>
</feature>
<dbReference type="SUPFAM" id="SSF52540">
    <property type="entry name" value="P-loop containing nucleoside triphosphate hydrolases"/>
    <property type="match status" value="1"/>
</dbReference>
<dbReference type="AlphaFoldDB" id="A0A1F4Y200"/>
<comment type="similarity">
    <text evidence="5 6">Belongs to the adenylate kinase family.</text>
</comment>
<dbReference type="Pfam" id="PF00406">
    <property type="entry name" value="ADK"/>
    <property type="match status" value="1"/>
</dbReference>
<feature type="region of interest" description="NMP" evidence="5">
    <location>
        <begin position="34"/>
        <end position="63"/>
    </location>
</feature>
<feature type="binding site" evidence="5">
    <location>
        <position position="40"/>
    </location>
    <ligand>
        <name>AMP</name>
        <dbReference type="ChEBI" id="CHEBI:456215"/>
    </ligand>
</feature>
<dbReference type="GO" id="GO:0044209">
    <property type="term" value="P:AMP salvage"/>
    <property type="evidence" value="ECO:0007669"/>
    <property type="project" value="UniProtKB-UniRule"/>
</dbReference>
<keyword evidence="1 5" id="KW-0808">Transferase</keyword>
<keyword evidence="5" id="KW-0963">Cytoplasm</keyword>